<gene>
    <name evidence="1" type="ORF">LCGC14_1551490</name>
</gene>
<dbReference type="Gene3D" id="3.30.420.280">
    <property type="match status" value="1"/>
</dbReference>
<dbReference type="AlphaFoldDB" id="A0A0F9LQX4"/>
<reference evidence="1" key="1">
    <citation type="journal article" date="2015" name="Nature">
        <title>Complex archaea that bridge the gap between prokaryotes and eukaryotes.</title>
        <authorList>
            <person name="Spang A."/>
            <person name="Saw J.H."/>
            <person name="Jorgensen S.L."/>
            <person name="Zaremba-Niedzwiedzka K."/>
            <person name="Martijn J."/>
            <person name="Lind A.E."/>
            <person name="van Eijk R."/>
            <person name="Schleper C."/>
            <person name="Guy L."/>
            <person name="Ettema T.J."/>
        </authorList>
    </citation>
    <scope>NUCLEOTIDE SEQUENCE</scope>
</reference>
<dbReference type="InterPro" id="IPR027417">
    <property type="entry name" value="P-loop_NTPase"/>
</dbReference>
<evidence type="ECO:0000313" key="1">
    <source>
        <dbReference type="EMBL" id="KKM56503.1"/>
    </source>
</evidence>
<sequence>MTVAEAEVRRPQPKQARFLSSTEDEVLYGGAAFGGKTEALLMHEIRRREKYPGSAGLMLRRTFQDLNKEGALIPRSKEILWGRAHWSEQYHKWTYPNGSVTQFGYLQNPDDHLHYQGTIWEDIKWEELTQFSNEQRYEYVNTFCRSRFAECKPLVRATTNPGGPGHGWVKSRFIDIAPWGETYTYEAGGGVKTRLFIPARAEDNVIGLERDPEYVNRLQALPEALRLALWEGSWDSFEGQVFANWRRDLHVCEPFAIPANWTRWTGTDYGFAAPFCCLWFARPPDKSRLVIYRELYATGWRAREQALRIKDASKGEGIWTHAADPSMWQQRRETVGNSIADEYAEAGVILKKANNDRMAGLEVLRQALDWRALPGGRVLKPPLLQAFSTCFNFIRTIPALPYDPIKVEDVDTDAEDHPYDAARYGLMAAAVQEWKRPEPEEVYGDV</sequence>
<organism evidence="1">
    <name type="scientific">marine sediment metagenome</name>
    <dbReference type="NCBI Taxonomy" id="412755"/>
    <lineage>
        <taxon>unclassified sequences</taxon>
        <taxon>metagenomes</taxon>
        <taxon>ecological metagenomes</taxon>
    </lineage>
</organism>
<accession>A0A0F9LQX4</accession>
<name>A0A0F9LQX4_9ZZZZ</name>
<proteinExistence type="predicted"/>
<dbReference type="Gene3D" id="3.40.50.300">
    <property type="entry name" value="P-loop containing nucleotide triphosphate hydrolases"/>
    <property type="match status" value="1"/>
</dbReference>
<dbReference type="EMBL" id="LAZR01011867">
    <property type="protein sequence ID" value="KKM56503.1"/>
    <property type="molecule type" value="Genomic_DNA"/>
</dbReference>
<comment type="caution">
    <text evidence="1">The sequence shown here is derived from an EMBL/GenBank/DDBJ whole genome shotgun (WGS) entry which is preliminary data.</text>
</comment>
<protein>
    <recommendedName>
        <fullName evidence="2">Terminase large subunit gp17-like C-terminal domain-containing protein</fullName>
    </recommendedName>
</protein>
<evidence type="ECO:0008006" key="2">
    <source>
        <dbReference type="Google" id="ProtNLM"/>
    </source>
</evidence>